<feature type="signal peptide" evidence="1">
    <location>
        <begin position="1"/>
        <end position="19"/>
    </location>
</feature>
<dbReference type="Proteomes" id="UP000230000">
    <property type="component" value="Unassembled WGS sequence"/>
</dbReference>
<keyword evidence="3" id="KW-1185">Reference proteome</keyword>
<organism evidence="2 3">
    <name type="scientific">Thermoflavifilum aggregans</name>
    <dbReference type="NCBI Taxonomy" id="454188"/>
    <lineage>
        <taxon>Bacteria</taxon>
        <taxon>Pseudomonadati</taxon>
        <taxon>Bacteroidota</taxon>
        <taxon>Chitinophagia</taxon>
        <taxon>Chitinophagales</taxon>
        <taxon>Chitinophagaceae</taxon>
        <taxon>Thermoflavifilum</taxon>
    </lineage>
</organism>
<sequence>MRFRLWTIVCLLMIISACNQDIKICEEPTDVKLTIGFYHKIDSTQYNDTSLSIAYVQTLHQPPVLLVDTSTLQSISVPLNQLADSSGFIIQPDSANVADTILIYYARQQKLLSPGCGFVTFFTIDTIHYTTHHIDSASVVNKSVINIHEEHIRLFY</sequence>
<name>A0A2M9CSR4_9BACT</name>
<evidence type="ECO:0000256" key="1">
    <source>
        <dbReference type="SAM" id="SignalP"/>
    </source>
</evidence>
<dbReference type="EMBL" id="PGFG01000001">
    <property type="protein sequence ID" value="PJJ74933.1"/>
    <property type="molecule type" value="Genomic_DNA"/>
</dbReference>
<evidence type="ECO:0000313" key="2">
    <source>
        <dbReference type="EMBL" id="PJJ74933.1"/>
    </source>
</evidence>
<accession>A0A2M9CSR4</accession>
<keyword evidence="1" id="KW-0732">Signal</keyword>
<reference evidence="2 3" key="1">
    <citation type="submission" date="2017-11" db="EMBL/GenBank/DDBJ databases">
        <title>Genomic Encyclopedia of Archaeal and Bacterial Type Strains, Phase II (KMG-II): From Individual Species to Whole Genera.</title>
        <authorList>
            <person name="Goeker M."/>
        </authorList>
    </citation>
    <scope>NUCLEOTIDE SEQUENCE [LARGE SCALE GENOMIC DNA]</scope>
    <source>
        <strain evidence="2 3">DSM 27268</strain>
    </source>
</reference>
<comment type="caution">
    <text evidence="2">The sequence shown here is derived from an EMBL/GenBank/DDBJ whole genome shotgun (WGS) entry which is preliminary data.</text>
</comment>
<dbReference type="AlphaFoldDB" id="A0A2M9CSR4"/>
<dbReference type="PROSITE" id="PS51257">
    <property type="entry name" value="PROKAR_LIPOPROTEIN"/>
    <property type="match status" value="1"/>
</dbReference>
<dbReference type="OrthoDB" id="663527at2"/>
<proteinExistence type="predicted"/>
<feature type="chain" id="PRO_5014851153" evidence="1">
    <location>
        <begin position="20"/>
        <end position="156"/>
    </location>
</feature>
<dbReference type="InterPro" id="IPR045607">
    <property type="entry name" value="DUF6452"/>
</dbReference>
<dbReference type="RefSeq" id="WP_157853735.1">
    <property type="nucleotide sequence ID" value="NZ_PGFG01000001.1"/>
</dbReference>
<evidence type="ECO:0000313" key="3">
    <source>
        <dbReference type="Proteomes" id="UP000230000"/>
    </source>
</evidence>
<dbReference type="Pfam" id="PF20050">
    <property type="entry name" value="DUF6452"/>
    <property type="match status" value="1"/>
</dbReference>
<protein>
    <submittedName>
        <fullName evidence="2">Uncharacterized protein</fullName>
    </submittedName>
</protein>
<gene>
    <name evidence="2" type="ORF">BXY57_0498</name>
</gene>